<comment type="caution">
    <text evidence="3">The sequence shown here is derived from an EMBL/GenBank/DDBJ whole genome shotgun (WGS) entry which is preliminary data.</text>
</comment>
<accession>A0A428ZKF0</accession>
<evidence type="ECO:0000256" key="1">
    <source>
        <dbReference type="ARBA" id="ARBA00007689"/>
    </source>
</evidence>
<evidence type="ECO:0000313" key="3">
    <source>
        <dbReference type="EMBL" id="RSM88534.1"/>
    </source>
</evidence>
<dbReference type="PANTHER" id="PTHR35174:SF3">
    <property type="entry name" value="BLL7171 PROTEIN"/>
    <property type="match status" value="1"/>
</dbReference>
<dbReference type="OrthoDB" id="668782at2"/>
<dbReference type="SUPFAM" id="SSF54909">
    <property type="entry name" value="Dimeric alpha+beta barrel"/>
    <property type="match status" value="1"/>
</dbReference>
<proteinExistence type="inferred from homology"/>
<comment type="similarity">
    <text evidence="1">Belongs to the YciI family.</text>
</comment>
<dbReference type="PANTHER" id="PTHR35174">
    <property type="entry name" value="BLL7171 PROTEIN-RELATED"/>
    <property type="match status" value="1"/>
</dbReference>
<dbReference type="Pfam" id="PF03795">
    <property type="entry name" value="YCII"/>
    <property type="match status" value="1"/>
</dbReference>
<dbReference type="RefSeq" id="WP_037260979.1">
    <property type="nucleotide sequence ID" value="NZ_QHKI01000004.1"/>
</dbReference>
<name>A0A428ZKF0_KIBAR</name>
<reference evidence="3 4" key="1">
    <citation type="submission" date="2018-05" db="EMBL/GenBank/DDBJ databases">
        <title>Evolution of GPA BGCs.</title>
        <authorList>
            <person name="Waglechner N."/>
            <person name="Wright G.D."/>
        </authorList>
    </citation>
    <scope>NUCLEOTIDE SEQUENCE [LARGE SCALE GENOMIC DNA]</scope>
    <source>
        <strain evidence="3 4">A82846</strain>
    </source>
</reference>
<dbReference type="InterPro" id="IPR011008">
    <property type="entry name" value="Dimeric_a/b-barrel"/>
</dbReference>
<evidence type="ECO:0000313" key="4">
    <source>
        <dbReference type="Proteomes" id="UP000287547"/>
    </source>
</evidence>
<dbReference type="Proteomes" id="UP000287547">
    <property type="component" value="Unassembled WGS sequence"/>
</dbReference>
<dbReference type="EMBL" id="QHKI01000004">
    <property type="protein sequence ID" value="RSM88534.1"/>
    <property type="molecule type" value="Genomic_DNA"/>
</dbReference>
<organism evidence="3 4">
    <name type="scientific">Kibdelosporangium aridum</name>
    <dbReference type="NCBI Taxonomy" id="2030"/>
    <lineage>
        <taxon>Bacteria</taxon>
        <taxon>Bacillati</taxon>
        <taxon>Actinomycetota</taxon>
        <taxon>Actinomycetes</taxon>
        <taxon>Pseudonocardiales</taxon>
        <taxon>Pseudonocardiaceae</taxon>
        <taxon>Kibdelosporangium</taxon>
    </lineage>
</organism>
<dbReference type="InterPro" id="IPR005545">
    <property type="entry name" value="YCII"/>
</dbReference>
<evidence type="ECO:0000259" key="2">
    <source>
        <dbReference type="Pfam" id="PF03795"/>
    </source>
</evidence>
<gene>
    <name evidence="3" type="ORF">DMH04_07785</name>
</gene>
<dbReference type="Gene3D" id="3.30.70.1060">
    <property type="entry name" value="Dimeric alpha+beta barrel"/>
    <property type="match status" value="1"/>
</dbReference>
<feature type="domain" description="YCII-related" evidence="2">
    <location>
        <begin position="12"/>
        <end position="101"/>
    </location>
</feature>
<sequence length="118" mass="12931">MKQYLLAVQLDESVPETEEERREQMARTAKVTEDMKSAGSWVFVGGLLPSHASTVVRPGSGTTTMTDGPFAETKEQLGGFWVIQCDDLDQALAWAEKCALACGQPIEVRPFDDGPGRR</sequence>
<dbReference type="AlphaFoldDB" id="A0A428ZKF0"/>
<protein>
    <recommendedName>
        <fullName evidence="2">YCII-related domain-containing protein</fullName>
    </recommendedName>
</protein>